<dbReference type="Pfam" id="PF08240">
    <property type="entry name" value="ADH_N"/>
    <property type="match status" value="1"/>
</dbReference>
<dbReference type="AlphaFoldDB" id="A0A2U9INA4"/>
<dbReference type="GO" id="GO:0051262">
    <property type="term" value="P:protein tetramerization"/>
    <property type="evidence" value="ECO:0007669"/>
    <property type="project" value="UniProtKB-ARBA"/>
</dbReference>
<dbReference type="KEGG" id="asul:DFR86_07915"/>
<organism evidence="5 6">
    <name type="scientific">Acidianus sulfidivorans JP7</name>
    <dbReference type="NCBI Taxonomy" id="619593"/>
    <lineage>
        <taxon>Archaea</taxon>
        <taxon>Thermoproteota</taxon>
        <taxon>Thermoprotei</taxon>
        <taxon>Sulfolobales</taxon>
        <taxon>Sulfolobaceae</taxon>
        <taxon>Acidianus</taxon>
    </lineage>
</organism>
<evidence type="ECO:0000313" key="5">
    <source>
        <dbReference type="EMBL" id="AWR97482.1"/>
    </source>
</evidence>
<sequence>MKAAVLEDKNKIIVKEVDEPRADNDDYVIVKVKKASITRFDLMNISNPSKIPIIPGAEFAGDVDGRKVAVYTRTYDGTCKMCKKGMEMFCISGKRIGVDINGGYAEYVKLPRSNVFYSNLPYELLSALSLTALAPYHALKVAGVKKDDIVIVIGASGNTGIFALQLAEIMGAKTIAITNNQEIKVSKNSFSYDEALDKIRELTDGNMGNIVINPLGSKYMDLALKLVSKGGKIITFGTLYGAEAKINLSYLYLNQISLIGTVRGTVAEFVELLKICEKCKPYIWKEFSLDQINEAIGEVNSQERKGRIVLNIK</sequence>
<proteinExistence type="predicted"/>
<name>A0A2U9INA4_9CREN</name>
<evidence type="ECO:0000256" key="3">
    <source>
        <dbReference type="ARBA" id="ARBA00023277"/>
    </source>
</evidence>
<dbReference type="GO" id="GO:0016491">
    <property type="term" value="F:oxidoreductase activity"/>
    <property type="evidence" value="ECO:0007669"/>
    <property type="project" value="UniProtKB-KW"/>
</dbReference>
<dbReference type="InterPro" id="IPR050129">
    <property type="entry name" value="Zn_alcohol_dh"/>
</dbReference>
<dbReference type="Proteomes" id="UP000248410">
    <property type="component" value="Chromosome"/>
</dbReference>
<dbReference type="InterPro" id="IPR036291">
    <property type="entry name" value="NAD(P)-bd_dom_sf"/>
</dbReference>
<keyword evidence="3" id="KW-0119">Carbohydrate metabolism</keyword>
<protein>
    <submittedName>
        <fullName evidence="5">Alcohol dehydrogenase</fullName>
    </submittedName>
</protein>
<feature type="domain" description="Enoyl reductase (ER)" evidence="4">
    <location>
        <begin position="4"/>
        <end position="310"/>
    </location>
</feature>
<dbReference type="InterPro" id="IPR020843">
    <property type="entry name" value="ER"/>
</dbReference>
<keyword evidence="6" id="KW-1185">Reference proteome</keyword>
<dbReference type="InterPro" id="IPR011032">
    <property type="entry name" value="GroES-like_sf"/>
</dbReference>
<dbReference type="GO" id="GO:0043168">
    <property type="term" value="F:anion binding"/>
    <property type="evidence" value="ECO:0007669"/>
    <property type="project" value="UniProtKB-ARBA"/>
</dbReference>
<dbReference type="SUPFAM" id="SSF50129">
    <property type="entry name" value="GroES-like"/>
    <property type="match status" value="1"/>
</dbReference>
<dbReference type="Gene3D" id="3.90.180.10">
    <property type="entry name" value="Medium-chain alcohol dehydrogenases, catalytic domain"/>
    <property type="match status" value="1"/>
</dbReference>
<keyword evidence="1" id="KW-0521">NADP</keyword>
<dbReference type="OrthoDB" id="8709at2157"/>
<dbReference type="PANTHER" id="PTHR43401:SF4">
    <property type="entry name" value="D-ARABINOSE 1-DEHYDROGENASE (NADP(+))"/>
    <property type="match status" value="1"/>
</dbReference>
<dbReference type="GO" id="GO:0030554">
    <property type="term" value="F:adenyl nucleotide binding"/>
    <property type="evidence" value="ECO:0007669"/>
    <property type="project" value="UniProtKB-ARBA"/>
</dbReference>
<dbReference type="SMART" id="SM00829">
    <property type="entry name" value="PKS_ER"/>
    <property type="match status" value="1"/>
</dbReference>
<accession>A0A2U9INA4</accession>
<dbReference type="GeneID" id="36837886"/>
<dbReference type="RefSeq" id="WP_110380372.1">
    <property type="nucleotide sequence ID" value="NZ_CP029288.2"/>
</dbReference>
<dbReference type="EMBL" id="CP029288">
    <property type="protein sequence ID" value="AWR97482.1"/>
    <property type="molecule type" value="Genomic_DNA"/>
</dbReference>
<evidence type="ECO:0000256" key="2">
    <source>
        <dbReference type="ARBA" id="ARBA00023002"/>
    </source>
</evidence>
<keyword evidence="2" id="KW-0560">Oxidoreductase</keyword>
<reference evidence="5 6" key="1">
    <citation type="submission" date="2018-05" db="EMBL/GenBank/DDBJ databases">
        <title>Complete Genome Sequences of Extremely Thermoacidophilic, Metal-Mobilizing Type-Strain Members of the Archaeal Family Sulfolobaceae: Acidianus brierleyi DSM-1651T, Acidianus sulfidivorans DSM-18786T, Metallosphaera hakonensis DSM-7519T, and Metallosphaera prunae DSM-10039T.</title>
        <authorList>
            <person name="Counts J.A."/>
            <person name="Kelly R.M."/>
        </authorList>
    </citation>
    <scope>NUCLEOTIDE SEQUENCE [LARGE SCALE GENOMIC DNA]</scope>
    <source>
        <strain evidence="5 6">JP7</strain>
    </source>
</reference>
<dbReference type="SUPFAM" id="SSF51735">
    <property type="entry name" value="NAD(P)-binding Rossmann-fold domains"/>
    <property type="match status" value="1"/>
</dbReference>
<dbReference type="Pfam" id="PF00107">
    <property type="entry name" value="ADH_zinc_N"/>
    <property type="match status" value="1"/>
</dbReference>
<dbReference type="PANTHER" id="PTHR43401">
    <property type="entry name" value="L-THREONINE 3-DEHYDROGENASE"/>
    <property type="match status" value="1"/>
</dbReference>
<evidence type="ECO:0000256" key="1">
    <source>
        <dbReference type="ARBA" id="ARBA00022857"/>
    </source>
</evidence>
<dbReference type="InterPro" id="IPR013154">
    <property type="entry name" value="ADH-like_N"/>
</dbReference>
<evidence type="ECO:0000313" key="6">
    <source>
        <dbReference type="Proteomes" id="UP000248410"/>
    </source>
</evidence>
<gene>
    <name evidence="5" type="ORF">DFR86_07915</name>
</gene>
<evidence type="ECO:0000259" key="4">
    <source>
        <dbReference type="SMART" id="SM00829"/>
    </source>
</evidence>
<dbReference type="InterPro" id="IPR013149">
    <property type="entry name" value="ADH-like_C"/>
</dbReference>